<protein>
    <recommendedName>
        <fullName evidence="3 8">Dihydrofolate reductase</fullName>
        <ecNumber evidence="3 8">1.5.1.3</ecNumber>
    </recommendedName>
</protein>
<dbReference type="PANTHER" id="PTHR48069:SF3">
    <property type="entry name" value="DIHYDROFOLATE REDUCTASE"/>
    <property type="match status" value="1"/>
</dbReference>
<organism evidence="10 11">
    <name type="scientific">Altererythrobacter litoralis</name>
    <dbReference type="NCBI Taxonomy" id="3113904"/>
    <lineage>
        <taxon>Bacteria</taxon>
        <taxon>Pseudomonadati</taxon>
        <taxon>Pseudomonadota</taxon>
        <taxon>Alphaproteobacteria</taxon>
        <taxon>Sphingomonadales</taxon>
        <taxon>Erythrobacteraceae</taxon>
        <taxon>Altererythrobacter</taxon>
    </lineage>
</organism>
<dbReference type="SUPFAM" id="SSF53597">
    <property type="entry name" value="Dihydrofolate reductase-like"/>
    <property type="match status" value="1"/>
</dbReference>
<dbReference type="InterPro" id="IPR024072">
    <property type="entry name" value="DHFR-like_dom_sf"/>
</dbReference>
<keyword evidence="4 8" id="KW-0554">One-carbon metabolism</keyword>
<comment type="similarity">
    <text evidence="2 8">Belongs to the dihydrofolate reductase family.</text>
</comment>
<keyword evidence="5 8" id="KW-0521">NADP</keyword>
<dbReference type="CDD" id="cd00209">
    <property type="entry name" value="DHFR"/>
    <property type="match status" value="1"/>
</dbReference>
<reference evidence="10 11" key="1">
    <citation type="submission" date="2024-01" db="EMBL/GenBank/DDBJ databases">
        <title>The genome sequence of Erythrobacteraceae sp. strain 1XM1-14.</title>
        <authorList>
            <person name="Liu Y."/>
        </authorList>
    </citation>
    <scope>NUCLEOTIDE SEQUENCE [LARGE SCALE GENOMIC DNA]</scope>
    <source>
        <strain evidence="10 11">1XM1-14</strain>
    </source>
</reference>
<dbReference type="Proteomes" id="UP001343492">
    <property type="component" value="Unassembled WGS sequence"/>
</dbReference>
<dbReference type="EC" id="1.5.1.3" evidence="3 8"/>
<evidence type="ECO:0000256" key="3">
    <source>
        <dbReference type="ARBA" id="ARBA00012856"/>
    </source>
</evidence>
<keyword evidence="11" id="KW-1185">Reference proteome</keyword>
<dbReference type="Pfam" id="PF00186">
    <property type="entry name" value="DHFR_1"/>
    <property type="match status" value="1"/>
</dbReference>
<evidence type="ECO:0000256" key="6">
    <source>
        <dbReference type="ARBA" id="ARBA00023002"/>
    </source>
</evidence>
<accession>A0ABU7GGM7</accession>
<evidence type="ECO:0000256" key="5">
    <source>
        <dbReference type="ARBA" id="ARBA00022857"/>
    </source>
</evidence>
<evidence type="ECO:0000313" key="11">
    <source>
        <dbReference type="Proteomes" id="UP001343492"/>
    </source>
</evidence>
<feature type="domain" description="DHFR" evidence="9">
    <location>
        <begin position="9"/>
        <end position="165"/>
    </location>
</feature>
<dbReference type="PANTHER" id="PTHR48069">
    <property type="entry name" value="DIHYDROFOLATE REDUCTASE"/>
    <property type="match status" value="1"/>
</dbReference>
<evidence type="ECO:0000313" key="10">
    <source>
        <dbReference type="EMBL" id="MEE1878136.1"/>
    </source>
</evidence>
<evidence type="ECO:0000259" key="9">
    <source>
        <dbReference type="PROSITE" id="PS51330"/>
    </source>
</evidence>
<dbReference type="GO" id="GO:0004146">
    <property type="term" value="F:dihydrofolate reductase activity"/>
    <property type="evidence" value="ECO:0007669"/>
    <property type="project" value="UniProtKB-EC"/>
</dbReference>
<gene>
    <name evidence="10" type="ORF">VRS74_10630</name>
</gene>
<dbReference type="InterPro" id="IPR001796">
    <property type="entry name" value="DHFR_dom"/>
</dbReference>
<evidence type="ECO:0000256" key="2">
    <source>
        <dbReference type="ARBA" id="ARBA00009539"/>
    </source>
</evidence>
<dbReference type="Gene3D" id="3.40.430.10">
    <property type="entry name" value="Dihydrofolate Reductase, subunit A"/>
    <property type="match status" value="1"/>
</dbReference>
<evidence type="ECO:0000256" key="7">
    <source>
        <dbReference type="ARBA" id="ARBA00025067"/>
    </source>
</evidence>
<comment type="function">
    <text evidence="7 8">Key enzyme in folate metabolism. Catalyzes an essential reaction for de novo glycine and purine synthesis, and for DNA precursor synthesis.</text>
</comment>
<comment type="catalytic activity">
    <reaction evidence="8">
        <text>(6S)-5,6,7,8-tetrahydrofolate + NADP(+) = 7,8-dihydrofolate + NADPH + H(+)</text>
        <dbReference type="Rhea" id="RHEA:15009"/>
        <dbReference type="ChEBI" id="CHEBI:15378"/>
        <dbReference type="ChEBI" id="CHEBI:57451"/>
        <dbReference type="ChEBI" id="CHEBI:57453"/>
        <dbReference type="ChEBI" id="CHEBI:57783"/>
        <dbReference type="ChEBI" id="CHEBI:58349"/>
        <dbReference type="EC" id="1.5.1.3"/>
    </reaction>
</comment>
<dbReference type="PRINTS" id="PR00070">
    <property type="entry name" value="DHFR"/>
</dbReference>
<dbReference type="InterPro" id="IPR012259">
    <property type="entry name" value="DHFR"/>
</dbReference>
<name>A0ABU7GGM7_9SPHN</name>
<keyword evidence="6 8" id="KW-0560">Oxidoreductase</keyword>
<comment type="caution">
    <text evidence="10">The sequence shown here is derived from an EMBL/GenBank/DDBJ whole genome shotgun (WGS) entry which is preliminary data.</text>
</comment>
<dbReference type="EMBL" id="JAZDQV010000010">
    <property type="protein sequence ID" value="MEE1878136.1"/>
    <property type="molecule type" value="Genomic_DNA"/>
</dbReference>
<dbReference type="PIRSF" id="PIRSF000194">
    <property type="entry name" value="DHFR"/>
    <property type="match status" value="1"/>
</dbReference>
<evidence type="ECO:0000256" key="8">
    <source>
        <dbReference type="PIRNR" id="PIRNR000194"/>
    </source>
</evidence>
<evidence type="ECO:0000256" key="4">
    <source>
        <dbReference type="ARBA" id="ARBA00022563"/>
    </source>
</evidence>
<comment type="pathway">
    <text evidence="1 8">Cofactor biosynthesis; tetrahydrofolate biosynthesis; 5,6,7,8-tetrahydrofolate from 7,8-dihydrofolate: step 1/1.</text>
</comment>
<dbReference type="PROSITE" id="PS51330">
    <property type="entry name" value="DHFR_2"/>
    <property type="match status" value="1"/>
</dbReference>
<evidence type="ECO:0000256" key="1">
    <source>
        <dbReference type="ARBA" id="ARBA00004903"/>
    </source>
</evidence>
<proteinExistence type="inferred from homology"/>
<sequence>MGNARTHRGLFLIYARAANGTIGIEGMLPWHLPADLRRFKALTMNKPMIMGRKTFESFPAPLPGRRHIVLTRDEGWQAEGAEVALTVGEALQMAGECEAAVIGGAQIYALFSPLADRVELTEIHADYAGDTHMPPLAAGEWHELFREDHPAEGERPAFSFVTLERAQ</sequence>